<evidence type="ECO:0000313" key="5">
    <source>
        <dbReference type="EMBL" id="MBE1485824.1"/>
    </source>
</evidence>
<evidence type="ECO:0000256" key="2">
    <source>
        <dbReference type="SAM" id="MobiDB-lite"/>
    </source>
</evidence>
<feature type="transmembrane region" description="Helical" evidence="3">
    <location>
        <begin position="93"/>
        <end position="113"/>
    </location>
</feature>
<dbReference type="AlphaFoldDB" id="A0A927M1D3"/>
<dbReference type="GO" id="GO:0004190">
    <property type="term" value="F:aspartic-type endopeptidase activity"/>
    <property type="evidence" value="ECO:0007669"/>
    <property type="project" value="UniProtKB-EC"/>
</dbReference>
<evidence type="ECO:0000256" key="1">
    <source>
        <dbReference type="ARBA" id="ARBA00005801"/>
    </source>
</evidence>
<feature type="transmembrane region" description="Helical" evidence="3">
    <location>
        <begin position="245"/>
        <end position="263"/>
    </location>
</feature>
<feature type="transmembrane region" description="Helical" evidence="3">
    <location>
        <begin position="201"/>
        <end position="225"/>
    </location>
</feature>
<comment type="caution">
    <text evidence="5">The sequence shown here is derived from an EMBL/GenBank/DDBJ whole genome shotgun (WGS) entry which is preliminary data.</text>
</comment>
<gene>
    <name evidence="5" type="ORF">H4W31_001462</name>
</gene>
<dbReference type="InterPro" id="IPR050882">
    <property type="entry name" value="Prepilin_peptidase/N-MTase"/>
</dbReference>
<dbReference type="PANTHER" id="PTHR30487">
    <property type="entry name" value="TYPE 4 PREPILIN-LIKE PROTEINS LEADER PEPTIDE-PROCESSING ENZYME"/>
    <property type="match status" value="1"/>
</dbReference>
<name>A0A927M1D3_9ACTN</name>
<dbReference type="GO" id="GO:0005886">
    <property type="term" value="C:plasma membrane"/>
    <property type="evidence" value="ECO:0007669"/>
    <property type="project" value="TreeGrafter"/>
</dbReference>
<dbReference type="EC" id="2.1.1.-" evidence="5"/>
<dbReference type="PANTHER" id="PTHR30487:SF0">
    <property type="entry name" value="PREPILIN LEADER PEPTIDASE_N-METHYLTRANSFERASE-RELATED"/>
    <property type="match status" value="1"/>
</dbReference>
<evidence type="ECO:0000259" key="4">
    <source>
        <dbReference type="Pfam" id="PF01478"/>
    </source>
</evidence>
<keyword evidence="3" id="KW-0472">Membrane</keyword>
<feature type="domain" description="Prepilin type IV endopeptidase peptidase" evidence="4">
    <location>
        <begin position="129"/>
        <end position="231"/>
    </location>
</feature>
<comment type="similarity">
    <text evidence="1">Belongs to the peptidase A24 family.</text>
</comment>
<keyword evidence="5" id="KW-0489">Methyltransferase</keyword>
<dbReference type="GO" id="GO:0032259">
    <property type="term" value="P:methylation"/>
    <property type="evidence" value="ECO:0007669"/>
    <property type="project" value="UniProtKB-KW"/>
</dbReference>
<reference evidence="5" key="1">
    <citation type="submission" date="2020-10" db="EMBL/GenBank/DDBJ databases">
        <title>Sequencing the genomes of 1000 actinobacteria strains.</title>
        <authorList>
            <person name="Klenk H.-P."/>
        </authorList>
    </citation>
    <scope>NUCLEOTIDE SEQUENCE</scope>
    <source>
        <strain evidence="5">DSM 46832</strain>
    </source>
</reference>
<dbReference type="Proteomes" id="UP000649753">
    <property type="component" value="Unassembled WGS sequence"/>
</dbReference>
<sequence length="264" mass="27220">MRQEVEVRITTSRREPVTGPAPVASWPARGLAALAIAPALRWLIATESVPYGQPRRTGCDSCGTPIGPAGPVGTLSPRGRCATCGSRLGAPPLTVEFVLLLAVAVLVLAGRPLVESLAFAWWAGCAVPLLFVDVAVHRLPDRLTFAAAGGTLTLLGIAALVADDPSAWWRALLAGLGAGLSFGVSTLLLGQRGFGLGDAKLALSSVALLGWLGWPAVVLGLLLAFTGSALYATVLLVTRRIGWRGHLPFGPFLILGTLGALALG</sequence>
<accession>A0A927M1D3</accession>
<evidence type="ECO:0000256" key="3">
    <source>
        <dbReference type="SAM" id="Phobius"/>
    </source>
</evidence>
<keyword evidence="5" id="KW-0378">Hydrolase</keyword>
<dbReference type="InterPro" id="IPR000045">
    <property type="entry name" value="Prepilin_IV_endopep_pep"/>
</dbReference>
<feature type="transmembrane region" description="Helical" evidence="3">
    <location>
        <begin position="119"/>
        <end position="136"/>
    </location>
</feature>
<dbReference type="GO" id="GO:0006465">
    <property type="term" value="P:signal peptide processing"/>
    <property type="evidence" value="ECO:0007669"/>
    <property type="project" value="TreeGrafter"/>
</dbReference>
<feature type="transmembrane region" description="Helical" evidence="3">
    <location>
        <begin position="143"/>
        <end position="162"/>
    </location>
</feature>
<dbReference type="Pfam" id="PF01478">
    <property type="entry name" value="Peptidase_A24"/>
    <property type="match status" value="1"/>
</dbReference>
<keyword evidence="3" id="KW-0812">Transmembrane</keyword>
<dbReference type="EMBL" id="JADBEB010000001">
    <property type="protein sequence ID" value="MBE1485824.1"/>
    <property type="molecule type" value="Genomic_DNA"/>
</dbReference>
<organism evidence="5 6">
    <name type="scientific">Plantactinospora soyae</name>
    <dbReference type="NCBI Taxonomy" id="1544732"/>
    <lineage>
        <taxon>Bacteria</taxon>
        <taxon>Bacillati</taxon>
        <taxon>Actinomycetota</taxon>
        <taxon>Actinomycetes</taxon>
        <taxon>Micromonosporales</taxon>
        <taxon>Micromonosporaceae</taxon>
        <taxon>Plantactinospora</taxon>
    </lineage>
</organism>
<feature type="region of interest" description="Disordered" evidence="2">
    <location>
        <begin position="1"/>
        <end position="21"/>
    </location>
</feature>
<keyword evidence="3" id="KW-1133">Transmembrane helix</keyword>
<evidence type="ECO:0000313" key="6">
    <source>
        <dbReference type="Proteomes" id="UP000649753"/>
    </source>
</evidence>
<dbReference type="GO" id="GO:0008168">
    <property type="term" value="F:methyltransferase activity"/>
    <property type="evidence" value="ECO:0007669"/>
    <property type="project" value="UniProtKB-KW"/>
</dbReference>
<proteinExistence type="inferred from homology"/>
<feature type="compositionally biased region" description="Basic and acidic residues" evidence="2">
    <location>
        <begin position="1"/>
        <end position="16"/>
    </location>
</feature>
<keyword evidence="5" id="KW-0808">Transferase</keyword>
<protein>
    <submittedName>
        <fullName evidence="5">Leader peptidase (Prepilin peptidase)/N-methyltransferase</fullName>
        <ecNumber evidence="5">2.1.1.-</ecNumber>
        <ecNumber evidence="5">3.4.23.43</ecNumber>
    </submittedName>
</protein>
<dbReference type="EC" id="3.4.23.43" evidence="5"/>
<feature type="transmembrane region" description="Helical" evidence="3">
    <location>
        <begin position="168"/>
        <end position="189"/>
    </location>
</feature>
<dbReference type="Gene3D" id="1.20.120.1220">
    <property type="match status" value="1"/>
</dbReference>
<keyword evidence="6" id="KW-1185">Reference proteome</keyword>